<evidence type="ECO:0000256" key="4">
    <source>
        <dbReference type="ARBA" id="ARBA00022989"/>
    </source>
</evidence>
<evidence type="ECO:0000256" key="1">
    <source>
        <dbReference type="ARBA" id="ARBA00004651"/>
    </source>
</evidence>
<dbReference type="Proteomes" id="UP000612585">
    <property type="component" value="Unassembled WGS sequence"/>
</dbReference>
<evidence type="ECO:0000313" key="8">
    <source>
        <dbReference type="EMBL" id="GIJ54172.1"/>
    </source>
</evidence>
<evidence type="ECO:0000256" key="2">
    <source>
        <dbReference type="ARBA" id="ARBA00022475"/>
    </source>
</evidence>
<feature type="transmembrane region" description="Helical" evidence="6">
    <location>
        <begin position="20"/>
        <end position="41"/>
    </location>
</feature>
<evidence type="ECO:0000256" key="6">
    <source>
        <dbReference type="SAM" id="Phobius"/>
    </source>
</evidence>
<keyword evidence="5 6" id="KW-0472">Membrane</keyword>
<keyword evidence="3 6" id="KW-0812">Transmembrane</keyword>
<feature type="transmembrane region" description="Helical" evidence="6">
    <location>
        <begin position="643"/>
        <end position="666"/>
    </location>
</feature>
<dbReference type="GO" id="GO:0005886">
    <property type="term" value="C:plasma membrane"/>
    <property type="evidence" value="ECO:0007669"/>
    <property type="project" value="UniProtKB-SubCell"/>
</dbReference>
<sequence length="720" mass="75611">MIRLAMRLAVAGGREAILRLAIIAVAVALGVGMLLGILAGLNAVQLQGDRYAILNTGEGTPGEPGADPLWWSLRTDMFDNTVIDRIDLAATGPNSPVPPGIPRLPGPGEYFVSPALARRLATTPADELGNRYPGHQVGIIGRETLASPDRLMIIIGRTSDEVAAIPFAAKVNGIETDAPDVWIWALNLILAVTGAGLLFPVLIFIGTATRLAATRREQRFAAMRLVGATPRQISTIAATEATVAAMVGTALGFGLFPLVRDWLAGIPFTGEVFYPDEVALTPLGVVGVAVGVPVAAAVAARFALHRVRVSPLGVSRRVTPKPPRAYRLLVLVVGLAELGYFIGNRPETGIGQTAAYLPGLLLIMAGLVVAGPWFTMLGARMLARRANRPATLLSARRLADNPQAAFRAISGVVLALFVTTVATAVITTIVANRGSHMQGAGASSAVFSYMDSDTVEVPASVNADLAATPGVGNLLVLRSDPDAERGRMPTVVACADLEKTAVYGHCESGAQVASIWPGLDWDDNRSTVWPTSSIPLADLPTLPVYALLVQTDGSRLAIERTRTVLLTTFPAERNPPITGDEHQVDFVSTLTGWKRLANLIILASLPIAGCSLAVSVAGGLSDRRRPFSLLRLSGVQVRVLRRVVALESAVPLLLVAVVAIAAGLLTAELFLQAQLGYTLVLPGGDFWLLIGGSLVVALAVIGSTLPLLERITGPETARNG</sequence>
<evidence type="ECO:0000313" key="9">
    <source>
        <dbReference type="Proteomes" id="UP000612585"/>
    </source>
</evidence>
<feature type="transmembrane region" description="Helical" evidence="6">
    <location>
        <begin position="355"/>
        <end position="383"/>
    </location>
</feature>
<reference evidence="8" key="1">
    <citation type="submission" date="2021-01" db="EMBL/GenBank/DDBJ databases">
        <title>Whole genome shotgun sequence of Virgisporangium aurantiacum NBRC 16421.</title>
        <authorList>
            <person name="Komaki H."/>
            <person name="Tamura T."/>
        </authorList>
    </citation>
    <scope>NUCLEOTIDE SEQUENCE</scope>
    <source>
        <strain evidence="8">NBRC 16421</strain>
    </source>
</reference>
<comment type="subcellular location">
    <subcellularLocation>
        <location evidence="1">Cell membrane</location>
        <topology evidence="1">Multi-pass membrane protein</topology>
    </subcellularLocation>
</comment>
<feature type="transmembrane region" description="Helical" evidence="6">
    <location>
        <begin position="181"/>
        <end position="212"/>
    </location>
</feature>
<feature type="transmembrane region" description="Helical" evidence="6">
    <location>
        <begin position="279"/>
        <end position="304"/>
    </location>
</feature>
<organism evidence="8 9">
    <name type="scientific">Virgisporangium aurantiacum</name>
    <dbReference type="NCBI Taxonomy" id="175570"/>
    <lineage>
        <taxon>Bacteria</taxon>
        <taxon>Bacillati</taxon>
        <taxon>Actinomycetota</taxon>
        <taxon>Actinomycetes</taxon>
        <taxon>Micromonosporales</taxon>
        <taxon>Micromonosporaceae</taxon>
        <taxon>Virgisporangium</taxon>
    </lineage>
</organism>
<dbReference type="InterPro" id="IPR003838">
    <property type="entry name" value="ABC3_permease_C"/>
</dbReference>
<feature type="domain" description="ABC3 transporter permease C-terminal" evidence="7">
    <location>
        <begin position="197"/>
        <end position="300"/>
    </location>
</feature>
<feature type="transmembrane region" description="Helical" evidence="6">
    <location>
        <begin position="233"/>
        <end position="259"/>
    </location>
</feature>
<evidence type="ECO:0000256" key="3">
    <source>
        <dbReference type="ARBA" id="ARBA00022692"/>
    </source>
</evidence>
<keyword evidence="9" id="KW-1185">Reference proteome</keyword>
<evidence type="ECO:0000256" key="5">
    <source>
        <dbReference type="ARBA" id="ARBA00023136"/>
    </source>
</evidence>
<feature type="domain" description="ABC3 transporter permease C-terminal" evidence="7">
    <location>
        <begin position="599"/>
        <end position="707"/>
    </location>
</feature>
<gene>
    <name evidence="8" type="ORF">Vau01_016880</name>
</gene>
<dbReference type="EMBL" id="BOPG01000011">
    <property type="protein sequence ID" value="GIJ54172.1"/>
    <property type="molecule type" value="Genomic_DNA"/>
</dbReference>
<accession>A0A8J3Z0P9</accession>
<evidence type="ECO:0000259" key="7">
    <source>
        <dbReference type="Pfam" id="PF02687"/>
    </source>
</evidence>
<feature type="transmembrane region" description="Helical" evidence="6">
    <location>
        <begin position="404"/>
        <end position="431"/>
    </location>
</feature>
<keyword evidence="2" id="KW-1003">Cell membrane</keyword>
<feature type="transmembrane region" description="Helical" evidence="6">
    <location>
        <begin position="686"/>
        <end position="708"/>
    </location>
</feature>
<feature type="transmembrane region" description="Helical" evidence="6">
    <location>
        <begin position="596"/>
        <end position="622"/>
    </location>
</feature>
<feature type="transmembrane region" description="Helical" evidence="6">
    <location>
        <begin position="325"/>
        <end position="343"/>
    </location>
</feature>
<dbReference type="RefSeq" id="WP_203988909.1">
    <property type="nucleotide sequence ID" value="NZ_BOPG01000011.1"/>
</dbReference>
<dbReference type="AlphaFoldDB" id="A0A8J3Z0P9"/>
<comment type="caution">
    <text evidence="8">The sequence shown here is derived from an EMBL/GenBank/DDBJ whole genome shotgun (WGS) entry which is preliminary data.</text>
</comment>
<proteinExistence type="predicted"/>
<dbReference type="Pfam" id="PF02687">
    <property type="entry name" value="FtsX"/>
    <property type="match status" value="2"/>
</dbReference>
<protein>
    <recommendedName>
        <fullName evidence="7">ABC3 transporter permease C-terminal domain-containing protein</fullName>
    </recommendedName>
</protein>
<name>A0A8J3Z0P9_9ACTN</name>
<keyword evidence="4 6" id="KW-1133">Transmembrane helix</keyword>